<dbReference type="AlphaFoldDB" id="A0A8B9FMI2"/>
<dbReference type="Proteomes" id="UP000694522">
    <property type="component" value="Unplaced"/>
</dbReference>
<sequence length="210" mass="23581">MVTGATLHQCWQHGCRISSVQAESWTTVCHHLSSWTTVCHHPLSWTTVCHHPLSWTTVCHQPPSWTTVCHKPPSWITVCHHPLSWTTVCHQPLRWTTVCHQPPSWTTVCHKPPSWITVYHHPPEMDHCVPSLSHATIRLPLAIGTPQSHGCDSSCGRCGTRGITRSIPALVPCPMVTECPLGQPHGTDTDSHTCRDSRAFLWLGKYRLHC</sequence>
<evidence type="ECO:0000313" key="2">
    <source>
        <dbReference type="Proteomes" id="UP000694522"/>
    </source>
</evidence>
<reference evidence="1" key="2">
    <citation type="submission" date="2025-09" db="UniProtKB">
        <authorList>
            <consortium name="Ensembl"/>
        </authorList>
    </citation>
    <scope>IDENTIFICATION</scope>
</reference>
<protein>
    <submittedName>
        <fullName evidence="1">Uncharacterized protein</fullName>
    </submittedName>
</protein>
<accession>A0A8B9FMI2</accession>
<proteinExistence type="predicted"/>
<dbReference type="Ensembl" id="ENSACOT00000012579.1">
    <property type="protein sequence ID" value="ENSACOP00000012144.1"/>
    <property type="gene ID" value="ENSACOG00000008458.1"/>
</dbReference>
<evidence type="ECO:0000313" key="1">
    <source>
        <dbReference type="Ensembl" id="ENSACOP00000012144.1"/>
    </source>
</evidence>
<reference evidence="1" key="1">
    <citation type="submission" date="2025-08" db="UniProtKB">
        <authorList>
            <consortium name="Ensembl"/>
        </authorList>
    </citation>
    <scope>IDENTIFICATION</scope>
</reference>
<organism evidence="1 2">
    <name type="scientific">Amazona collaria</name>
    <name type="common">yellow-billed parrot</name>
    <dbReference type="NCBI Taxonomy" id="241587"/>
    <lineage>
        <taxon>Eukaryota</taxon>
        <taxon>Metazoa</taxon>
        <taxon>Chordata</taxon>
        <taxon>Craniata</taxon>
        <taxon>Vertebrata</taxon>
        <taxon>Euteleostomi</taxon>
        <taxon>Archelosauria</taxon>
        <taxon>Archosauria</taxon>
        <taxon>Dinosauria</taxon>
        <taxon>Saurischia</taxon>
        <taxon>Theropoda</taxon>
        <taxon>Coelurosauria</taxon>
        <taxon>Aves</taxon>
        <taxon>Neognathae</taxon>
        <taxon>Neoaves</taxon>
        <taxon>Telluraves</taxon>
        <taxon>Australaves</taxon>
        <taxon>Psittaciformes</taxon>
        <taxon>Psittacidae</taxon>
        <taxon>Amazona</taxon>
    </lineage>
</organism>
<keyword evidence="2" id="KW-1185">Reference proteome</keyword>
<name>A0A8B9FMI2_9PSIT</name>